<dbReference type="EMBL" id="FOOH01000008">
    <property type="protein sequence ID" value="SFF77084.1"/>
    <property type="molecule type" value="Genomic_DNA"/>
</dbReference>
<accession>A0A1I2LCT3</accession>
<dbReference type="Gene3D" id="1.20.120.520">
    <property type="entry name" value="nmb1532 protein domain like"/>
    <property type="match status" value="1"/>
</dbReference>
<evidence type="ECO:0000313" key="2">
    <source>
        <dbReference type="Proteomes" id="UP000199116"/>
    </source>
</evidence>
<keyword evidence="2" id="KW-1185">Reference proteome</keyword>
<dbReference type="RefSeq" id="WP_093304077.1">
    <property type="nucleotide sequence ID" value="NZ_FOOH01000008.1"/>
</dbReference>
<reference evidence="2" key="1">
    <citation type="submission" date="2016-10" db="EMBL/GenBank/DDBJ databases">
        <authorList>
            <person name="Varghese N."/>
            <person name="Submissions S."/>
        </authorList>
    </citation>
    <scope>NUCLEOTIDE SEQUENCE [LARGE SCALE GENOMIC DNA]</scope>
    <source>
        <strain evidence="2">DSM 23515</strain>
    </source>
</reference>
<evidence type="ECO:0000313" key="1">
    <source>
        <dbReference type="EMBL" id="SFF77084.1"/>
    </source>
</evidence>
<proteinExistence type="predicted"/>
<dbReference type="AlphaFoldDB" id="A0A1I2LCT3"/>
<name>A0A1I2LCT3_9FLAO</name>
<sequence length="154" mass="18599">MKKPIKRHEALKPLSREHHHGLLLCWKIRQGVKKEVEVARIKAYTEWFKIHYLDPHFEAEEEHIFPVLGNDHELVKRALKEHRRLKRLFSQDTEVEIALNNIEEELDSHIRFEERVLFNEIQEVASAEQLANIEKHHNGIQFSDDDWQDHFWEN</sequence>
<protein>
    <recommendedName>
        <fullName evidence="3">Hemerythrin HHE cation binding domain-containing protein</fullName>
    </recommendedName>
</protein>
<evidence type="ECO:0008006" key="3">
    <source>
        <dbReference type="Google" id="ProtNLM"/>
    </source>
</evidence>
<gene>
    <name evidence="1" type="ORF">SAMN04488033_10879</name>
</gene>
<dbReference type="Proteomes" id="UP000199116">
    <property type="component" value="Unassembled WGS sequence"/>
</dbReference>
<organism evidence="1 2">
    <name type="scientific">Salegentibacter agarivorans</name>
    <dbReference type="NCBI Taxonomy" id="345907"/>
    <lineage>
        <taxon>Bacteria</taxon>
        <taxon>Pseudomonadati</taxon>
        <taxon>Bacteroidota</taxon>
        <taxon>Flavobacteriia</taxon>
        <taxon>Flavobacteriales</taxon>
        <taxon>Flavobacteriaceae</taxon>
        <taxon>Salegentibacter</taxon>
    </lineage>
</organism>